<name>A0AA35K097_9SAUR</name>
<dbReference type="AlphaFoldDB" id="A0AA35K097"/>
<proteinExistence type="predicted"/>
<feature type="region of interest" description="Disordered" evidence="1">
    <location>
        <begin position="38"/>
        <end position="104"/>
    </location>
</feature>
<evidence type="ECO:0000256" key="1">
    <source>
        <dbReference type="SAM" id="MobiDB-lite"/>
    </source>
</evidence>
<feature type="region of interest" description="Disordered" evidence="1">
    <location>
        <begin position="1"/>
        <end position="22"/>
    </location>
</feature>
<reference evidence="2" key="1">
    <citation type="submission" date="2022-12" db="EMBL/GenBank/DDBJ databases">
        <authorList>
            <person name="Alioto T."/>
            <person name="Alioto T."/>
            <person name="Gomez Garrido J."/>
        </authorList>
    </citation>
    <scope>NUCLEOTIDE SEQUENCE</scope>
</reference>
<keyword evidence="3" id="KW-1185">Reference proteome</keyword>
<dbReference type="Proteomes" id="UP001178461">
    <property type="component" value="Chromosome 3"/>
</dbReference>
<protein>
    <submittedName>
        <fullName evidence="2">Uncharacterized protein</fullName>
    </submittedName>
</protein>
<feature type="compositionally biased region" description="Pro residues" evidence="1">
    <location>
        <begin position="42"/>
        <end position="51"/>
    </location>
</feature>
<organism evidence="2 3">
    <name type="scientific">Podarcis lilfordi</name>
    <name type="common">Lilford's wall lizard</name>
    <dbReference type="NCBI Taxonomy" id="74358"/>
    <lineage>
        <taxon>Eukaryota</taxon>
        <taxon>Metazoa</taxon>
        <taxon>Chordata</taxon>
        <taxon>Craniata</taxon>
        <taxon>Vertebrata</taxon>
        <taxon>Euteleostomi</taxon>
        <taxon>Lepidosauria</taxon>
        <taxon>Squamata</taxon>
        <taxon>Bifurcata</taxon>
        <taxon>Unidentata</taxon>
        <taxon>Episquamata</taxon>
        <taxon>Laterata</taxon>
        <taxon>Lacertibaenia</taxon>
        <taxon>Lacertidae</taxon>
        <taxon>Podarcis</taxon>
    </lineage>
</organism>
<evidence type="ECO:0000313" key="2">
    <source>
        <dbReference type="EMBL" id="CAI5769155.1"/>
    </source>
</evidence>
<feature type="compositionally biased region" description="Basic and acidic residues" evidence="1">
    <location>
        <begin position="70"/>
        <end position="79"/>
    </location>
</feature>
<feature type="compositionally biased region" description="Acidic residues" evidence="1">
    <location>
        <begin position="80"/>
        <end position="90"/>
    </location>
</feature>
<gene>
    <name evidence="2" type="ORF">PODLI_1B038843</name>
</gene>
<dbReference type="EMBL" id="OX395128">
    <property type="protein sequence ID" value="CAI5769155.1"/>
    <property type="molecule type" value="Genomic_DNA"/>
</dbReference>
<sequence>MGGSDREYGSGHSQAYDSAGFPGCEELFQGWREKIKFALSQNPPPRPPLPLRPLFQRTTKAPRTSLPPQVKEKESHPEDDIILEDLEAEQGQDSFDTDTTSHRT</sequence>
<evidence type="ECO:0000313" key="3">
    <source>
        <dbReference type="Proteomes" id="UP001178461"/>
    </source>
</evidence>
<accession>A0AA35K097</accession>